<evidence type="ECO:0000256" key="8">
    <source>
        <dbReference type="ARBA" id="ARBA00051245"/>
    </source>
</evidence>
<dbReference type="SUPFAM" id="SSF52540">
    <property type="entry name" value="P-loop containing nucleoside triphosphate hydrolases"/>
    <property type="match status" value="1"/>
</dbReference>
<reference evidence="10 11" key="1">
    <citation type="submission" date="2017-05" db="EMBL/GenBank/DDBJ databases">
        <title>Functional genome analysis of Paenibacillus pasadenensis strain R16: insights on endophytic life style and antifungal activity.</title>
        <authorList>
            <person name="Passera A."/>
            <person name="Marcolungo L."/>
            <person name="Casati P."/>
            <person name="Brasca M."/>
            <person name="Quaglino F."/>
            <person name="Delledonne M."/>
        </authorList>
    </citation>
    <scope>NUCLEOTIDE SEQUENCE [LARGE SCALE GENOMIC DNA]</scope>
    <source>
        <strain evidence="10 11">R16</strain>
    </source>
</reference>
<dbReference type="AlphaFoldDB" id="A0A2N5N3C4"/>
<dbReference type="EMBL" id="NFEZ01000004">
    <property type="protein sequence ID" value="PLT44809.1"/>
    <property type="molecule type" value="Genomic_DNA"/>
</dbReference>
<keyword evidence="7" id="KW-0829">Tyrosine-protein kinase</keyword>
<dbReference type="InterPro" id="IPR050445">
    <property type="entry name" value="Bact_polysacc_biosynth/exp"/>
</dbReference>
<comment type="catalytic activity">
    <reaction evidence="8">
        <text>L-tyrosyl-[protein] + ATP = O-phospho-L-tyrosyl-[protein] + ADP + H(+)</text>
        <dbReference type="Rhea" id="RHEA:10596"/>
        <dbReference type="Rhea" id="RHEA-COMP:10136"/>
        <dbReference type="Rhea" id="RHEA-COMP:20101"/>
        <dbReference type="ChEBI" id="CHEBI:15378"/>
        <dbReference type="ChEBI" id="CHEBI:30616"/>
        <dbReference type="ChEBI" id="CHEBI:46858"/>
        <dbReference type="ChEBI" id="CHEBI:61978"/>
        <dbReference type="ChEBI" id="CHEBI:456216"/>
        <dbReference type="EC" id="2.7.10.2"/>
    </reaction>
</comment>
<keyword evidence="11" id="KW-1185">Reference proteome</keyword>
<evidence type="ECO:0000256" key="5">
    <source>
        <dbReference type="ARBA" id="ARBA00022777"/>
    </source>
</evidence>
<keyword evidence="6" id="KW-0067">ATP-binding</keyword>
<evidence type="ECO:0000313" key="11">
    <source>
        <dbReference type="Proteomes" id="UP000234789"/>
    </source>
</evidence>
<dbReference type="Proteomes" id="UP000234789">
    <property type="component" value="Unassembled WGS sequence"/>
</dbReference>
<dbReference type="Pfam" id="PF13614">
    <property type="entry name" value="AAA_31"/>
    <property type="match status" value="1"/>
</dbReference>
<dbReference type="GO" id="GO:0005524">
    <property type="term" value="F:ATP binding"/>
    <property type="evidence" value="ECO:0007669"/>
    <property type="project" value="UniProtKB-KW"/>
</dbReference>
<dbReference type="Gene3D" id="3.40.50.300">
    <property type="entry name" value="P-loop containing nucleotide triphosphate hydrolases"/>
    <property type="match status" value="1"/>
</dbReference>
<dbReference type="CDD" id="cd05387">
    <property type="entry name" value="BY-kinase"/>
    <property type="match status" value="1"/>
</dbReference>
<accession>A0A2N5N3C4</accession>
<dbReference type="InterPro" id="IPR005702">
    <property type="entry name" value="Wzc-like_C"/>
</dbReference>
<dbReference type="InterPro" id="IPR025669">
    <property type="entry name" value="AAA_dom"/>
</dbReference>
<feature type="domain" description="AAA" evidence="9">
    <location>
        <begin position="41"/>
        <end position="169"/>
    </location>
</feature>
<evidence type="ECO:0000256" key="6">
    <source>
        <dbReference type="ARBA" id="ARBA00022840"/>
    </source>
</evidence>
<dbReference type="PANTHER" id="PTHR32309">
    <property type="entry name" value="TYROSINE-PROTEIN KINASE"/>
    <property type="match status" value="1"/>
</dbReference>
<dbReference type="EC" id="2.7.10.2" evidence="2"/>
<evidence type="ECO:0000256" key="2">
    <source>
        <dbReference type="ARBA" id="ARBA00011903"/>
    </source>
</evidence>
<dbReference type="GO" id="GO:0005886">
    <property type="term" value="C:plasma membrane"/>
    <property type="evidence" value="ECO:0007669"/>
    <property type="project" value="TreeGrafter"/>
</dbReference>
<evidence type="ECO:0000256" key="3">
    <source>
        <dbReference type="ARBA" id="ARBA00022679"/>
    </source>
</evidence>
<evidence type="ECO:0000259" key="9">
    <source>
        <dbReference type="Pfam" id="PF13614"/>
    </source>
</evidence>
<dbReference type="FunFam" id="3.40.50.300:FF:000527">
    <property type="entry name" value="Tyrosine-protein kinase etk"/>
    <property type="match status" value="1"/>
</dbReference>
<evidence type="ECO:0000256" key="7">
    <source>
        <dbReference type="ARBA" id="ARBA00023137"/>
    </source>
</evidence>
<dbReference type="GO" id="GO:0042802">
    <property type="term" value="F:identical protein binding"/>
    <property type="evidence" value="ECO:0007669"/>
    <property type="project" value="UniProtKB-ARBA"/>
</dbReference>
<evidence type="ECO:0000256" key="1">
    <source>
        <dbReference type="ARBA" id="ARBA00007316"/>
    </source>
</evidence>
<keyword evidence="4" id="KW-0547">Nucleotide-binding</keyword>
<dbReference type="NCBIfam" id="TIGR01007">
    <property type="entry name" value="eps_fam"/>
    <property type="match status" value="1"/>
</dbReference>
<dbReference type="RefSeq" id="WP_101808714.1">
    <property type="nucleotide sequence ID" value="NZ_NFEZ01000004.1"/>
</dbReference>
<comment type="similarity">
    <text evidence="1">Belongs to the CpsD/CapB family.</text>
</comment>
<keyword evidence="5 10" id="KW-0418">Kinase</keyword>
<comment type="caution">
    <text evidence="10">The sequence shown here is derived from an EMBL/GenBank/DDBJ whole genome shotgun (WGS) entry which is preliminary data.</text>
</comment>
<evidence type="ECO:0000256" key="4">
    <source>
        <dbReference type="ARBA" id="ARBA00022741"/>
    </source>
</evidence>
<dbReference type="PANTHER" id="PTHR32309:SF13">
    <property type="entry name" value="FERRIC ENTEROBACTIN TRANSPORT PROTEIN FEPE"/>
    <property type="match status" value="1"/>
</dbReference>
<evidence type="ECO:0000313" key="10">
    <source>
        <dbReference type="EMBL" id="PLT44809.1"/>
    </source>
</evidence>
<keyword evidence="3 10" id="KW-0808">Transferase</keyword>
<dbReference type="InterPro" id="IPR027417">
    <property type="entry name" value="P-loop_NTPase"/>
</dbReference>
<gene>
    <name evidence="10" type="ORF">B8V81_3240</name>
</gene>
<sequence>MPRSTSESSLVTYYDPKSPISEAYRTLRTNIQFSSFDEAIRVIMVASANPGEGKSTTASNLAVTYAQEGKKVLLIDADLRKPSVFKVFQVSNRVGLSTVVSGQCRAADAVQETLVDNLFVLPSGPVPPNPSELLASQSMKATLEQFKADYDVVIFDTPPVLAVTDSIIVSSLCQGVLLVVHAGKVKSELVRKAKSSLEHVNARILGVVLNNTKSRKGDKYNYYYYGAEAK</sequence>
<protein>
    <recommendedName>
        <fullName evidence="2">non-specific protein-tyrosine kinase</fullName>
        <ecNumber evidence="2">2.7.10.2</ecNumber>
    </recommendedName>
</protein>
<name>A0A2N5N3C4_9BACL</name>
<organism evidence="10 11">
    <name type="scientific">Paenibacillus pasadenensis</name>
    <dbReference type="NCBI Taxonomy" id="217090"/>
    <lineage>
        <taxon>Bacteria</taxon>
        <taxon>Bacillati</taxon>
        <taxon>Bacillota</taxon>
        <taxon>Bacilli</taxon>
        <taxon>Bacillales</taxon>
        <taxon>Paenibacillaceae</taxon>
        <taxon>Paenibacillus</taxon>
    </lineage>
</organism>
<dbReference type="GO" id="GO:0004715">
    <property type="term" value="F:non-membrane spanning protein tyrosine kinase activity"/>
    <property type="evidence" value="ECO:0007669"/>
    <property type="project" value="UniProtKB-EC"/>
</dbReference>
<proteinExistence type="inferred from homology"/>